<dbReference type="InterPro" id="IPR050695">
    <property type="entry name" value="N-acetylmuramoyl_amidase_3"/>
</dbReference>
<feature type="domain" description="MurNAc-LAA" evidence="3">
    <location>
        <begin position="138"/>
        <end position="249"/>
    </location>
</feature>
<dbReference type="Pfam" id="PF01520">
    <property type="entry name" value="Amidase_3"/>
    <property type="match status" value="1"/>
</dbReference>
<evidence type="ECO:0000313" key="5">
    <source>
        <dbReference type="Proteomes" id="UP000502706"/>
    </source>
</evidence>
<organism evidence="4 5">
    <name type="scientific">Rubrobacter marinus</name>
    <dbReference type="NCBI Taxonomy" id="2653852"/>
    <lineage>
        <taxon>Bacteria</taxon>
        <taxon>Bacillati</taxon>
        <taxon>Actinomycetota</taxon>
        <taxon>Rubrobacteria</taxon>
        <taxon>Rubrobacterales</taxon>
        <taxon>Rubrobacteraceae</taxon>
        <taxon>Rubrobacter</taxon>
    </lineage>
</organism>
<keyword evidence="5" id="KW-1185">Reference proteome</keyword>
<proteinExistence type="predicted"/>
<gene>
    <name evidence="4" type="ORF">GBA65_18535</name>
</gene>
<dbReference type="EMBL" id="CP045121">
    <property type="protein sequence ID" value="QIN80183.1"/>
    <property type="molecule type" value="Genomic_DNA"/>
</dbReference>
<dbReference type="GO" id="GO:0030288">
    <property type="term" value="C:outer membrane-bounded periplasmic space"/>
    <property type="evidence" value="ECO:0007669"/>
    <property type="project" value="TreeGrafter"/>
</dbReference>
<reference evidence="4 5" key="1">
    <citation type="submission" date="2019-10" db="EMBL/GenBank/DDBJ databases">
        <title>Rubrobacter sp nov SCSIO 52915 isolated from a deep-sea sediment in the South China Sea.</title>
        <authorList>
            <person name="Chen R.W."/>
        </authorList>
    </citation>
    <scope>NUCLEOTIDE SEQUENCE [LARGE SCALE GENOMIC DNA]</scope>
    <source>
        <strain evidence="4 5">SCSIO 52915</strain>
    </source>
</reference>
<dbReference type="AlphaFoldDB" id="A0A6G8Q139"/>
<dbReference type="PANTHER" id="PTHR30404">
    <property type="entry name" value="N-ACETYLMURAMOYL-L-ALANINE AMIDASE"/>
    <property type="match status" value="1"/>
</dbReference>
<keyword evidence="2" id="KW-0472">Membrane</keyword>
<dbReference type="PANTHER" id="PTHR30404:SF0">
    <property type="entry name" value="N-ACETYLMURAMOYL-L-ALANINE AMIDASE AMIC"/>
    <property type="match status" value="1"/>
</dbReference>
<evidence type="ECO:0000256" key="1">
    <source>
        <dbReference type="ARBA" id="ARBA00022801"/>
    </source>
</evidence>
<protein>
    <recommendedName>
        <fullName evidence="3">MurNAc-LAA domain-containing protein</fullName>
    </recommendedName>
</protein>
<evidence type="ECO:0000313" key="4">
    <source>
        <dbReference type="EMBL" id="QIN80183.1"/>
    </source>
</evidence>
<dbReference type="GO" id="GO:0009253">
    <property type="term" value="P:peptidoglycan catabolic process"/>
    <property type="evidence" value="ECO:0007669"/>
    <property type="project" value="InterPro"/>
</dbReference>
<dbReference type="InterPro" id="IPR002508">
    <property type="entry name" value="MurNAc-LAA_cat"/>
</dbReference>
<dbReference type="Gene3D" id="3.40.630.40">
    <property type="entry name" value="Zn-dependent exopeptidases"/>
    <property type="match status" value="1"/>
</dbReference>
<name>A0A6G8Q139_9ACTN</name>
<accession>A0A6G8Q139</accession>
<keyword evidence="2" id="KW-0812">Transmembrane</keyword>
<dbReference type="CDD" id="cd02696">
    <property type="entry name" value="MurNAc-LAA"/>
    <property type="match status" value="1"/>
</dbReference>
<feature type="transmembrane region" description="Helical" evidence="2">
    <location>
        <begin position="41"/>
        <end position="60"/>
    </location>
</feature>
<keyword evidence="1" id="KW-0378">Hydrolase</keyword>
<keyword evidence="2" id="KW-1133">Transmembrane helix</keyword>
<dbReference type="GO" id="GO:0008745">
    <property type="term" value="F:N-acetylmuramoyl-L-alanine amidase activity"/>
    <property type="evidence" value="ECO:0007669"/>
    <property type="project" value="InterPro"/>
</dbReference>
<dbReference type="Proteomes" id="UP000502706">
    <property type="component" value="Chromosome"/>
</dbReference>
<evidence type="ECO:0000259" key="3">
    <source>
        <dbReference type="SMART" id="SM00646"/>
    </source>
</evidence>
<dbReference type="SMART" id="SM00646">
    <property type="entry name" value="Ami_3"/>
    <property type="match status" value="1"/>
</dbReference>
<sequence length="255" mass="27416">MFRLPEYSYPCGARLCLWRRYARSGRQREGDEMQSSRSMRAWALVMFAVFVAFLLAASALDRGAEAQEAPGVLAGKKIVVDAGHGGGDAGAANARYGLVEKDQTLDVSRRLKALLEASGATVYMTRTGDGTLSNSDRYAYANRTGADILVSVHMNGSSDPAANYTTVLFGKWRKDKALAVALLDGLHPALGIPRRDPYSFASGVLLKSEMPAAIAETVFITSDAEGRLLSDGTGARQQQIAEALKTGIEGYFRTP</sequence>
<evidence type="ECO:0000256" key="2">
    <source>
        <dbReference type="SAM" id="Phobius"/>
    </source>
</evidence>
<dbReference type="KEGG" id="rmar:GBA65_18535"/>
<dbReference type="SUPFAM" id="SSF53187">
    <property type="entry name" value="Zn-dependent exopeptidases"/>
    <property type="match status" value="1"/>
</dbReference>